<gene>
    <name evidence="2" type="ORF">COV26_01495</name>
</gene>
<reference evidence="3" key="1">
    <citation type="submission" date="2017-09" db="EMBL/GenBank/DDBJ databases">
        <title>Depth-based differentiation of microbial function through sediment-hosted aquifers and enrichment of novel symbionts in the deep terrestrial subsurface.</title>
        <authorList>
            <person name="Probst A.J."/>
            <person name="Ladd B."/>
            <person name="Jarett J.K."/>
            <person name="Geller-Mcgrath D.E."/>
            <person name="Sieber C.M.K."/>
            <person name="Emerson J.B."/>
            <person name="Anantharaman K."/>
            <person name="Thomas B.C."/>
            <person name="Malmstrom R."/>
            <person name="Stieglmeier M."/>
            <person name="Klingl A."/>
            <person name="Woyke T."/>
            <person name="Ryan C.M."/>
            <person name="Banfield J.F."/>
        </authorList>
    </citation>
    <scope>NUCLEOTIDE SEQUENCE [LARGE SCALE GENOMIC DNA]</scope>
</reference>
<dbReference type="AlphaFoldDB" id="A0A2H0TL60"/>
<organism evidence="2 3">
    <name type="scientific">Candidatus Nealsonbacteria bacterium CG10_big_fil_rev_8_21_14_0_10_36_23</name>
    <dbReference type="NCBI Taxonomy" id="1974709"/>
    <lineage>
        <taxon>Bacteria</taxon>
        <taxon>Candidatus Nealsoniibacteriota</taxon>
    </lineage>
</organism>
<name>A0A2H0TL60_9BACT</name>
<comment type="caution">
    <text evidence="2">The sequence shown here is derived from an EMBL/GenBank/DDBJ whole genome shotgun (WGS) entry which is preliminary data.</text>
</comment>
<keyword evidence="1" id="KW-0812">Transmembrane</keyword>
<keyword evidence="1" id="KW-1133">Transmembrane helix</keyword>
<dbReference type="EMBL" id="PFCH01000028">
    <property type="protein sequence ID" value="PIR72890.1"/>
    <property type="molecule type" value="Genomic_DNA"/>
</dbReference>
<keyword evidence="1" id="KW-0472">Membrane</keyword>
<evidence type="ECO:0000256" key="1">
    <source>
        <dbReference type="SAM" id="Phobius"/>
    </source>
</evidence>
<accession>A0A2H0TL60</accession>
<sequence>MPNKKIFDIIPPKKIELERKEEFREIHEVKKPFHFPFGKILIFLFIFLILLGGFFHFKYSHAEIEIWPKIDSLNFKEKIKISSEVDQIDLTNHLLPGKIFEIEKEINRDFFSSGKISKKAQGVIRVYNNYNKDQVLVKNTRFISSNGKLFFSENKILVPAGKYTDVTVIAAQSGQNYNIEPSIFSIPGLAGLPQYHSITGKSLSAMAGGGEVSVISQEDLDKTKDTLTKELLTVAKNSLKDKMEGGYILLDEATSQEIIETSGPKAGEEKESFNSRIRGKIRALTFKKSDLENFAKEFISSQVSNDKKLYKESLKTNWTIDSTEDSNKIVLNLEFGGKVYSAIDEDSLKEAIIGKSLKETQILLGEIPQITNSQVRLSPFWVKKVPGEIEKIKLKLILD</sequence>
<evidence type="ECO:0000313" key="2">
    <source>
        <dbReference type="EMBL" id="PIR72890.1"/>
    </source>
</evidence>
<protein>
    <recommendedName>
        <fullName evidence="4">Baseplate protein J-like domain-containing protein</fullName>
    </recommendedName>
</protein>
<evidence type="ECO:0008006" key="4">
    <source>
        <dbReference type="Google" id="ProtNLM"/>
    </source>
</evidence>
<dbReference type="Proteomes" id="UP000228508">
    <property type="component" value="Unassembled WGS sequence"/>
</dbReference>
<proteinExistence type="predicted"/>
<evidence type="ECO:0000313" key="3">
    <source>
        <dbReference type="Proteomes" id="UP000228508"/>
    </source>
</evidence>
<feature type="transmembrane region" description="Helical" evidence="1">
    <location>
        <begin position="40"/>
        <end position="59"/>
    </location>
</feature>